<evidence type="ECO:0000256" key="4">
    <source>
        <dbReference type="ARBA" id="ARBA00022598"/>
    </source>
</evidence>
<feature type="domain" description="DALR anticodon binding" evidence="11">
    <location>
        <begin position="580"/>
        <end position="679"/>
    </location>
</feature>
<evidence type="ECO:0000256" key="8">
    <source>
        <dbReference type="ARBA" id="ARBA00023146"/>
    </source>
</evidence>
<organism evidence="12 13">
    <name type="scientific">Geovibrio thiophilus</name>
    <dbReference type="NCBI Taxonomy" id="139438"/>
    <lineage>
        <taxon>Bacteria</taxon>
        <taxon>Pseudomonadati</taxon>
        <taxon>Deferribacterota</taxon>
        <taxon>Deferribacteres</taxon>
        <taxon>Deferribacterales</taxon>
        <taxon>Geovibrionaceae</taxon>
        <taxon>Geovibrio</taxon>
    </lineage>
</organism>
<evidence type="ECO:0000313" key="13">
    <source>
        <dbReference type="Proteomes" id="UP000287502"/>
    </source>
</evidence>
<name>A0A3R6AW43_9BACT</name>
<comment type="subunit">
    <text evidence="10">Tetramer of two alpha and two beta subunits.</text>
</comment>
<dbReference type="InterPro" id="IPR015944">
    <property type="entry name" value="Gly-tRNA-synth_bsu"/>
</dbReference>
<evidence type="ECO:0000256" key="5">
    <source>
        <dbReference type="ARBA" id="ARBA00022741"/>
    </source>
</evidence>
<dbReference type="HAMAP" id="MF_00255">
    <property type="entry name" value="Gly_tRNA_synth_beta"/>
    <property type="match status" value="1"/>
</dbReference>
<evidence type="ECO:0000256" key="6">
    <source>
        <dbReference type="ARBA" id="ARBA00022840"/>
    </source>
</evidence>
<dbReference type="GO" id="GO:0006420">
    <property type="term" value="P:arginyl-tRNA aminoacylation"/>
    <property type="evidence" value="ECO:0007669"/>
    <property type="project" value="InterPro"/>
</dbReference>
<accession>A0A3R6AW43</accession>
<dbReference type="PANTHER" id="PTHR30075:SF2">
    <property type="entry name" value="GLYCINE--TRNA LIGASE, CHLOROPLASTIC_MITOCHONDRIAL 2"/>
    <property type="match status" value="1"/>
</dbReference>
<keyword evidence="8 10" id="KW-0030">Aminoacyl-tRNA synthetase</keyword>
<dbReference type="GO" id="GO:0006426">
    <property type="term" value="P:glycyl-tRNA aminoacylation"/>
    <property type="evidence" value="ECO:0007669"/>
    <property type="project" value="UniProtKB-UniRule"/>
</dbReference>
<dbReference type="KEGG" id="gtl:EP073_00220"/>
<dbReference type="EMBL" id="CP035108">
    <property type="protein sequence ID" value="QAR31879.1"/>
    <property type="molecule type" value="Genomic_DNA"/>
</dbReference>
<evidence type="ECO:0000256" key="1">
    <source>
        <dbReference type="ARBA" id="ARBA00004496"/>
    </source>
</evidence>
<dbReference type="SUPFAM" id="SSF109604">
    <property type="entry name" value="HD-domain/PDEase-like"/>
    <property type="match status" value="1"/>
</dbReference>
<keyword evidence="3 10" id="KW-0963">Cytoplasm</keyword>
<evidence type="ECO:0000256" key="7">
    <source>
        <dbReference type="ARBA" id="ARBA00022917"/>
    </source>
</evidence>
<dbReference type="PRINTS" id="PR01045">
    <property type="entry name" value="TRNASYNTHGB"/>
</dbReference>
<comment type="similarity">
    <text evidence="2 10">Belongs to the class-II aminoacyl-tRNA synthetase family.</text>
</comment>
<evidence type="ECO:0000313" key="12">
    <source>
        <dbReference type="EMBL" id="QAR31879.1"/>
    </source>
</evidence>
<dbReference type="OrthoDB" id="9775440at2"/>
<keyword evidence="6 10" id="KW-0067">ATP-binding</keyword>
<comment type="catalytic activity">
    <reaction evidence="9 10">
        <text>tRNA(Gly) + glycine + ATP = glycyl-tRNA(Gly) + AMP + diphosphate</text>
        <dbReference type="Rhea" id="RHEA:16013"/>
        <dbReference type="Rhea" id="RHEA-COMP:9664"/>
        <dbReference type="Rhea" id="RHEA-COMP:9683"/>
        <dbReference type="ChEBI" id="CHEBI:30616"/>
        <dbReference type="ChEBI" id="CHEBI:33019"/>
        <dbReference type="ChEBI" id="CHEBI:57305"/>
        <dbReference type="ChEBI" id="CHEBI:78442"/>
        <dbReference type="ChEBI" id="CHEBI:78522"/>
        <dbReference type="ChEBI" id="CHEBI:456215"/>
        <dbReference type="EC" id="6.1.1.14"/>
    </reaction>
</comment>
<dbReference type="Pfam" id="PF05746">
    <property type="entry name" value="DALR_1"/>
    <property type="match status" value="1"/>
</dbReference>
<proteinExistence type="inferred from homology"/>
<dbReference type="EC" id="6.1.1.14" evidence="10"/>
<evidence type="ECO:0000256" key="2">
    <source>
        <dbReference type="ARBA" id="ARBA00008226"/>
    </source>
</evidence>
<dbReference type="RefSeq" id="WP_128465166.1">
    <property type="nucleotide sequence ID" value="NZ_CP035108.1"/>
</dbReference>
<comment type="subcellular location">
    <subcellularLocation>
        <location evidence="1 10">Cytoplasm</location>
    </subcellularLocation>
</comment>
<dbReference type="NCBIfam" id="TIGR00211">
    <property type="entry name" value="glyS"/>
    <property type="match status" value="1"/>
</dbReference>
<evidence type="ECO:0000256" key="9">
    <source>
        <dbReference type="ARBA" id="ARBA00047937"/>
    </source>
</evidence>
<evidence type="ECO:0000256" key="10">
    <source>
        <dbReference type="HAMAP-Rule" id="MF_00255"/>
    </source>
</evidence>
<dbReference type="Proteomes" id="UP000287502">
    <property type="component" value="Chromosome"/>
</dbReference>
<reference evidence="12 13" key="1">
    <citation type="submission" date="2019-01" db="EMBL/GenBank/DDBJ databases">
        <title>Geovibrio thiophilus DSM 11263, complete genome.</title>
        <authorList>
            <person name="Spring S."/>
            <person name="Bunk B."/>
            <person name="Sproer C."/>
        </authorList>
    </citation>
    <scope>NUCLEOTIDE SEQUENCE [LARGE SCALE GENOMIC DNA]</scope>
    <source>
        <strain evidence="12 13">DSM 11263</strain>
    </source>
</reference>
<dbReference type="GO" id="GO:0004814">
    <property type="term" value="F:arginine-tRNA ligase activity"/>
    <property type="evidence" value="ECO:0007669"/>
    <property type="project" value="InterPro"/>
</dbReference>
<dbReference type="PANTHER" id="PTHR30075">
    <property type="entry name" value="GLYCYL-TRNA SYNTHETASE"/>
    <property type="match status" value="1"/>
</dbReference>
<dbReference type="GO" id="GO:0005829">
    <property type="term" value="C:cytosol"/>
    <property type="evidence" value="ECO:0007669"/>
    <property type="project" value="TreeGrafter"/>
</dbReference>
<keyword evidence="13" id="KW-1185">Reference proteome</keyword>
<protein>
    <recommendedName>
        <fullName evidence="10">Glycine--tRNA ligase beta subunit</fullName>
        <ecNumber evidence="10">6.1.1.14</ecNumber>
    </recommendedName>
    <alternativeName>
        <fullName evidence="10">Glycyl-tRNA synthetase beta subunit</fullName>
        <shortName evidence="10">GlyRS</shortName>
    </alternativeName>
</protein>
<dbReference type="PROSITE" id="PS50861">
    <property type="entry name" value="AA_TRNA_LIGASE_II_GLYAB"/>
    <property type="match status" value="1"/>
</dbReference>
<dbReference type="GO" id="GO:0005524">
    <property type="term" value="F:ATP binding"/>
    <property type="evidence" value="ECO:0007669"/>
    <property type="project" value="UniProtKB-UniRule"/>
</dbReference>
<dbReference type="AlphaFoldDB" id="A0A3R6AW43"/>
<keyword evidence="5 10" id="KW-0547">Nucleotide-binding</keyword>
<gene>
    <name evidence="10" type="primary">glyS</name>
    <name evidence="12" type="ORF">EP073_00220</name>
</gene>
<evidence type="ECO:0000259" key="11">
    <source>
        <dbReference type="Pfam" id="PF05746"/>
    </source>
</evidence>
<dbReference type="InterPro" id="IPR006194">
    <property type="entry name" value="Gly-tRNA-synth_heterodimer"/>
</dbReference>
<dbReference type="Pfam" id="PF02092">
    <property type="entry name" value="tRNA_synt_2f"/>
    <property type="match status" value="1"/>
</dbReference>
<keyword evidence="4 10" id="KW-0436">Ligase</keyword>
<keyword evidence="7 10" id="KW-0648">Protein biosynthesis</keyword>
<evidence type="ECO:0000256" key="3">
    <source>
        <dbReference type="ARBA" id="ARBA00022490"/>
    </source>
</evidence>
<sequence>MSYYFLEIGSEEIPAGFIGKSCDFLRGEFEKQLKENNIAFGSVTADGTPRRMYVYVTGIAEKQADSEEFIMGPPASIAYDADGNLTKAGQGFAASKGIKPEDLKRTKTDKGEYISGVKKSVGVETAEVLKDLVPRIIKSIPFQKSMRWGSTDFRFARPVHWFISLFGGEVLPFEIDGIQADRFTYGHRIMCPSRFEIKDYDSYVKTLADARVTVNTESRKEQIMIQIKALEEKHGFRVDVDPDLLDTVSNLVEAPVAVLGSFSEDFLKLPPEVLITSMKNHQKYFYVNDKNGKLLNYFIGISNTEPENTELIRKGYARVLRARLTDAKFFYENDINVPLSQRTEELRKVVYQEKLGTSYAKMERFRTVAAYLAETLDNTAKANTDRAAYLCKADLLSEMVYEFPELQGIMGREYAALQKEEESVVKAIFEHYLPRFAGDRLPETAAGSFVSMADKLDTVCGCFAVGLIPSGSNDPYALRRSTIGILQIIRTKGYRLDLGSLIEKSLSVLAGAVKFDAEKTAAAVKEFILQRLKQLLVTEGVDGECFDAASGLSSDVITLEKAARALAKYRNSAEFGVISQGYKRINNILKKQEWNTDAVNPALFEKVEEKALADLLAEKKQATAELINKEDFETALSGLLAFSKPVDAFFEAVMVMAEDEKVKNNRLSLLTGLRNIFGLAGDLSKLA</sequence>
<dbReference type="GO" id="GO:0004820">
    <property type="term" value="F:glycine-tRNA ligase activity"/>
    <property type="evidence" value="ECO:0007669"/>
    <property type="project" value="UniProtKB-UniRule"/>
</dbReference>
<dbReference type="InterPro" id="IPR008909">
    <property type="entry name" value="DALR_anticod-bd"/>
</dbReference>